<protein>
    <recommendedName>
        <fullName evidence="4">Orphan protein</fullName>
    </recommendedName>
</protein>
<keyword evidence="1" id="KW-0732">Signal</keyword>
<evidence type="ECO:0000313" key="3">
    <source>
        <dbReference type="Proteomes" id="UP001167796"/>
    </source>
</evidence>
<keyword evidence="3" id="KW-1185">Reference proteome</keyword>
<dbReference type="RefSeq" id="WP_305014243.1">
    <property type="nucleotide sequence ID" value="NZ_JAUQSX010000018.1"/>
</dbReference>
<evidence type="ECO:0000313" key="2">
    <source>
        <dbReference type="EMBL" id="MDO7849577.1"/>
    </source>
</evidence>
<accession>A0ABT9AKZ3</accession>
<organism evidence="2 3">
    <name type="scientific">Hymenobacter mellowenesis</name>
    <dbReference type="NCBI Taxonomy" id="3063995"/>
    <lineage>
        <taxon>Bacteria</taxon>
        <taxon>Pseudomonadati</taxon>
        <taxon>Bacteroidota</taxon>
        <taxon>Cytophagia</taxon>
        <taxon>Cytophagales</taxon>
        <taxon>Hymenobacteraceae</taxon>
        <taxon>Hymenobacter</taxon>
    </lineage>
</organism>
<feature type="signal peptide" evidence="1">
    <location>
        <begin position="1"/>
        <end position="25"/>
    </location>
</feature>
<proteinExistence type="predicted"/>
<gene>
    <name evidence="2" type="ORF">Q5H92_24660</name>
</gene>
<evidence type="ECO:0000256" key="1">
    <source>
        <dbReference type="SAM" id="SignalP"/>
    </source>
</evidence>
<evidence type="ECO:0008006" key="4">
    <source>
        <dbReference type="Google" id="ProtNLM"/>
    </source>
</evidence>
<reference evidence="2" key="1">
    <citation type="submission" date="2023-07" db="EMBL/GenBank/DDBJ databases">
        <authorList>
            <person name="Kim M.K."/>
        </authorList>
    </citation>
    <scope>NUCLEOTIDE SEQUENCE</scope>
    <source>
        <strain evidence="2">M29</strain>
    </source>
</reference>
<comment type="caution">
    <text evidence="2">The sequence shown here is derived from an EMBL/GenBank/DDBJ whole genome shotgun (WGS) entry which is preliminary data.</text>
</comment>
<name>A0ABT9AKZ3_9BACT</name>
<dbReference type="Proteomes" id="UP001167796">
    <property type="component" value="Unassembled WGS sequence"/>
</dbReference>
<dbReference type="EMBL" id="JAUQSX010000018">
    <property type="protein sequence ID" value="MDO7849577.1"/>
    <property type="molecule type" value="Genomic_DNA"/>
</dbReference>
<feature type="chain" id="PRO_5047099697" description="Orphan protein" evidence="1">
    <location>
        <begin position="26"/>
        <end position="167"/>
    </location>
</feature>
<sequence>MNQSNFRILWLISLFAMCASGQTQGQVIALPAAFVPACNITQLNVAYVAELNHQRKLVNPKAKLVQVDAAMLPSTILFNAVLQQRDSLFHDKSHQNVELVGMSSDLRLQSTDPQLLAKYIYHCFAQSAMGHCEAQDDFTLCHVAISCSENYFVVRLNIVASPIFKRQ</sequence>